<accession>A0AAV6XCY0</accession>
<dbReference type="Proteomes" id="UP000826271">
    <property type="component" value="Unassembled WGS sequence"/>
</dbReference>
<dbReference type="InterPro" id="IPR011989">
    <property type="entry name" value="ARM-like"/>
</dbReference>
<dbReference type="PANTHER" id="PTHR20938:SF0">
    <property type="entry name" value="INTEGRATOR COMPLEX SUBUNIT 4"/>
    <property type="match status" value="1"/>
</dbReference>
<reference evidence="4" key="1">
    <citation type="submission" date="2019-10" db="EMBL/GenBank/DDBJ databases">
        <authorList>
            <person name="Zhang R."/>
            <person name="Pan Y."/>
            <person name="Wang J."/>
            <person name="Ma R."/>
            <person name="Yu S."/>
        </authorList>
    </citation>
    <scope>NUCLEOTIDE SEQUENCE</scope>
    <source>
        <strain evidence="4">LA-IB0</strain>
        <tissue evidence="4">Leaf</tissue>
    </source>
</reference>
<dbReference type="AlphaFoldDB" id="A0AAV6XCY0"/>
<sequence length="933" mass="105207">MERRLLAAVICTPEKNPNLSPESTAAVLSLITNPFTSDTTLSSLLDTLILHLQNPNSDHRKILSLLSALSRHHSSLCHRIAAAAAAASFISSSSTSIASIPHALSLLELDHSAEFDSFSDESLFLSLCFLQCVKTRRWMLRNVSRFHVRPSVLLTVLLGFTKDPYPYIREAALDGLVFLSNGIVVEDRSLIECCYFRAVELLFDAENSVRCSAVRAVSEWGQLLVALNPDTTKRDWSDALFVQLSLMVRDTDMEIRVAAFNALGKIQTVSEDILLQTLSKKALAATKEKKFPGQYTANLFKVPAMAAAFTFVHGLEDEFYEVRRSACHALQMLTVLSAEFAGGAVHILMDMLNDDSVVVRLQALETLHHMAMHDHLKVEESHLHMFFGALIDNNALIRSAARKTLQLIKLQKLAVFRSCIDGLIKNLELYPEDEADLFSVLYKIGRTHGKFVISIIKEVSQELEPSFDGKLGFNKVRTAALLVLAISAPVSLERRICSIPPQMFSYAVTMLGRLSCGLVDVMNQSNLLAYLTYCSRFTVASASEFSKGEALEFHSTGNVQLLKRSDEICGDLPRTSMDLNKDTTPLHNYLLNSHVKATSCMEIVLGKVVDLWPMIQLGCWDEVVRTLRSWKQELKKFICNSRQPAGILVFALKYVHVIKLLGKAWACYFSKRNLQFKGMGVLESLLGKTERRLKEMLNRYAGLSREETLHILELMLVTYTLRLSYGGICCFEDYMQKLNFVLSRVEYFRKEGPLELSHFVNELQNISSEIGNSEDGSIHKLYLLQKSLNLFSLKHFVLSGELKYLDAEVVVCDNDFQNPIPFISGLPVGIPFRIKLYNISNETRLWLTMTLGEKSTQFVFLDLDEFEGCNAIREFTFIAPFYRTPKVKYFSLRVSIAMECLSEDQHFKHRNGPKHDLVHLCKGKEVHLSMAVK</sequence>
<evidence type="ECO:0000256" key="1">
    <source>
        <dbReference type="ARBA" id="ARBA00004123"/>
    </source>
</evidence>
<dbReference type="GO" id="GO:0005768">
    <property type="term" value="C:endosome"/>
    <property type="evidence" value="ECO:0007669"/>
    <property type="project" value="TreeGrafter"/>
</dbReference>
<keyword evidence="5" id="KW-1185">Reference proteome</keyword>
<keyword evidence="2" id="KW-0539">Nucleus</keyword>
<evidence type="ECO:0000256" key="2">
    <source>
        <dbReference type="ARBA" id="ARBA00023242"/>
    </source>
</evidence>
<proteinExistence type="predicted"/>
<comment type="caution">
    <text evidence="4">The sequence shown here is derived from an EMBL/GenBank/DDBJ whole genome shotgun (WGS) entry which is preliminary data.</text>
</comment>
<protein>
    <recommendedName>
        <fullName evidence="3">Integrator complex subunit 4/Protein SIEL C-terminal Ig-like domain-containing protein</fullName>
    </recommendedName>
</protein>
<gene>
    <name evidence="4" type="ORF">BUALT_Bualt09G0131200</name>
</gene>
<dbReference type="GO" id="GO:0010496">
    <property type="term" value="P:intercellular transport"/>
    <property type="evidence" value="ECO:0007669"/>
    <property type="project" value="TreeGrafter"/>
</dbReference>
<evidence type="ECO:0000313" key="4">
    <source>
        <dbReference type="EMBL" id="KAG8377080.1"/>
    </source>
</evidence>
<dbReference type="InterPro" id="IPR057412">
    <property type="entry name" value="INTS4_C"/>
</dbReference>
<dbReference type="PANTHER" id="PTHR20938">
    <property type="entry name" value="INTEGRATOR COMPLEX SUBUNIT 4"/>
    <property type="match status" value="1"/>
</dbReference>
<comment type="subcellular location">
    <subcellularLocation>
        <location evidence="1">Nucleus</location>
    </subcellularLocation>
</comment>
<feature type="domain" description="Integrator complex subunit 4/Protein SIEL C-terminal Ig-like" evidence="3">
    <location>
        <begin position="814"/>
        <end position="929"/>
    </location>
</feature>
<name>A0AAV6XCY0_9LAMI</name>
<evidence type="ECO:0000313" key="5">
    <source>
        <dbReference type="Proteomes" id="UP000826271"/>
    </source>
</evidence>
<dbReference type="EMBL" id="WHWC01000009">
    <property type="protein sequence ID" value="KAG8377080.1"/>
    <property type="molecule type" value="Genomic_DNA"/>
</dbReference>
<dbReference type="InterPro" id="IPR016024">
    <property type="entry name" value="ARM-type_fold"/>
</dbReference>
<dbReference type="Pfam" id="PF25458">
    <property type="entry name" value="INTS4_C"/>
    <property type="match status" value="1"/>
</dbReference>
<evidence type="ECO:0000259" key="3">
    <source>
        <dbReference type="Pfam" id="PF25458"/>
    </source>
</evidence>
<dbReference type="GO" id="GO:0005634">
    <property type="term" value="C:nucleus"/>
    <property type="evidence" value="ECO:0007669"/>
    <property type="project" value="UniProtKB-SubCell"/>
</dbReference>
<dbReference type="Gene3D" id="1.25.10.10">
    <property type="entry name" value="Leucine-rich Repeat Variant"/>
    <property type="match status" value="1"/>
</dbReference>
<organism evidence="4 5">
    <name type="scientific">Buddleja alternifolia</name>
    <dbReference type="NCBI Taxonomy" id="168488"/>
    <lineage>
        <taxon>Eukaryota</taxon>
        <taxon>Viridiplantae</taxon>
        <taxon>Streptophyta</taxon>
        <taxon>Embryophyta</taxon>
        <taxon>Tracheophyta</taxon>
        <taxon>Spermatophyta</taxon>
        <taxon>Magnoliopsida</taxon>
        <taxon>eudicotyledons</taxon>
        <taxon>Gunneridae</taxon>
        <taxon>Pentapetalae</taxon>
        <taxon>asterids</taxon>
        <taxon>lamiids</taxon>
        <taxon>Lamiales</taxon>
        <taxon>Scrophulariaceae</taxon>
        <taxon>Buddlejeae</taxon>
        <taxon>Buddleja</taxon>
    </lineage>
</organism>
<dbReference type="SUPFAM" id="SSF48371">
    <property type="entry name" value="ARM repeat"/>
    <property type="match status" value="1"/>
</dbReference>